<protein>
    <submittedName>
        <fullName evidence="2">Uncharacterized protein</fullName>
    </submittedName>
</protein>
<keyword evidence="3" id="KW-1185">Reference proteome</keyword>
<evidence type="ECO:0000313" key="3">
    <source>
        <dbReference type="Proteomes" id="UP000318733"/>
    </source>
</evidence>
<dbReference type="AlphaFoldDB" id="A0A556MW45"/>
<feature type="transmembrane region" description="Helical" evidence="1">
    <location>
        <begin position="12"/>
        <end position="32"/>
    </location>
</feature>
<name>A0A556MW45_9SPHI</name>
<organism evidence="2 3">
    <name type="scientific">Mucilaginibacter corticis</name>
    <dbReference type="NCBI Taxonomy" id="2597670"/>
    <lineage>
        <taxon>Bacteria</taxon>
        <taxon>Pseudomonadati</taxon>
        <taxon>Bacteroidota</taxon>
        <taxon>Sphingobacteriia</taxon>
        <taxon>Sphingobacteriales</taxon>
        <taxon>Sphingobacteriaceae</taxon>
        <taxon>Mucilaginibacter</taxon>
    </lineage>
</organism>
<sequence length="171" mass="19824">MLTNNKQTVSFLLEISKLLIIITGAIAAYLRFFKGHLFLSKIEFQIKHKMIRLSGTNKRHFLDIEIKNIGDYTVYNPTVYVNVFYIPEVIEKTRYFIKDGKGRINDSGKHMNHVLRAKTLTSLSYELSVNNPEIVAIKFEVVITLKKRTWRRTLIAENNNVDSQHTPTITP</sequence>
<proteinExistence type="predicted"/>
<dbReference type="EMBL" id="VLPK01000001">
    <property type="protein sequence ID" value="TSJ44092.1"/>
    <property type="molecule type" value="Genomic_DNA"/>
</dbReference>
<accession>A0A556MW45</accession>
<evidence type="ECO:0000313" key="2">
    <source>
        <dbReference type="EMBL" id="TSJ44092.1"/>
    </source>
</evidence>
<keyword evidence="1" id="KW-1133">Transmembrane helix</keyword>
<comment type="caution">
    <text evidence="2">The sequence shown here is derived from an EMBL/GenBank/DDBJ whole genome shotgun (WGS) entry which is preliminary data.</text>
</comment>
<keyword evidence="1" id="KW-0812">Transmembrane</keyword>
<reference evidence="2 3" key="1">
    <citation type="submission" date="2019-07" db="EMBL/GenBank/DDBJ databases">
        <authorList>
            <person name="Huq M.A."/>
        </authorList>
    </citation>
    <scope>NUCLEOTIDE SEQUENCE [LARGE SCALE GENOMIC DNA]</scope>
    <source>
        <strain evidence="2 3">MAH-19</strain>
    </source>
</reference>
<dbReference type="Proteomes" id="UP000318733">
    <property type="component" value="Unassembled WGS sequence"/>
</dbReference>
<keyword evidence="1" id="KW-0472">Membrane</keyword>
<gene>
    <name evidence="2" type="ORF">FO440_07935</name>
</gene>
<evidence type="ECO:0000256" key="1">
    <source>
        <dbReference type="SAM" id="Phobius"/>
    </source>
</evidence>